<feature type="compositionally biased region" description="Polar residues" evidence="1">
    <location>
        <begin position="260"/>
        <end position="269"/>
    </location>
</feature>
<dbReference type="Proteomes" id="UP000001819">
    <property type="component" value="Chromosome X"/>
</dbReference>
<feature type="signal peptide" evidence="3">
    <location>
        <begin position="1"/>
        <end position="23"/>
    </location>
</feature>
<evidence type="ECO:0000256" key="2">
    <source>
        <dbReference type="SAM" id="Phobius"/>
    </source>
</evidence>
<feature type="compositionally biased region" description="Polar residues" evidence="1">
    <location>
        <begin position="465"/>
        <end position="477"/>
    </location>
</feature>
<feature type="transmembrane region" description="Helical" evidence="2">
    <location>
        <begin position="421"/>
        <end position="446"/>
    </location>
</feature>
<reference evidence="6 7" key="1">
    <citation type="submission" date="2025-04" db="UniProtKB">
        <authorList>
            <consortium name="RefSeq"/>
        </authorList>
    </citation>
    <scope>IDENTIFICATION</scope>
    <source>
        <strain evidence="6 7">MV-25-SWS-2005</strain>
        <tissue evidence="6 7">Whole body</tissue>
    </source>
</reference>
<keyword evidence="3" id="KW-0732">Signal</keyword>
<dbReference type="PROSITE" id="PS01208">
    <property type="entry name" value="VWFC_1"/>
    <property type="match status" value="1"/>
</dbReference>
<evidence type="ECO:0000313" key="5">
    <source>
        <dbReference type="Proteomes" id="UP000001819"/>
    </source>
</evidence>
<dbReference type="ExpressionAtlas" id="A0A6I8VMK4">
    <property type="expression patterns" value="baseline"/>
</dbReference>
<name>A0A6I8VMK4_DROPS</name>
<dbReference type="Gene3D" id="6.20.200.20">
    <property type="match status" value="1"/>
</dbReference>
<dbReference type="RefSeq" id="XP_001352997.4">
    <property type="nucleotide sequence ID" value="XM_001352961.4"/>
</dbReference>
<dbReference type="AlphaFoldDB" id="A0A6I8VMK4"/>
<gene>
    <name evidence="6 7" type="primary">Rcd2</name>
</gene>
<evidence type="ECO:0000313" key="6">
    <source>
        <dbReference type="RefSeq" id="XP_001352997.4"/>
    </source>
</evidence>
<dbReference type="PROSITE" id="PS00198">
    <property type="entry name" value="4FE4S_FER_1"/>
    <property type="match status" value="1"/>
</dbReference>
<dbReference type="PANTHER" id="PTHR46439">
    <property type="entry name" value="CYSTEINE-RICH MOTOR NEURON 1 PROTEIN"/>
    <property type="match status" value="1"/>
</dbReference>
<dbReference type="RefSeq" id="XP_015044073.2">
    <property type="nucleotide sequence ID" value="XM_015188587.2"/>
</dbReference>
<feature type="chain" id="PRO_5044634536" evidence="3">
    <location>
        <begin position="24"/>
        <end position="495"/>
    </location>
</feature>
<proteinExistence type="predicted"/>
<feature type="domain" description="VWFC" evidence="4">
    <location>
        <begin position="111"/>
        <end position="171"/>
    </location>
</feature>
<evidence type="ECO:0000256" key="3">
    <source>
        <dbReference type="SAM" id="SignalP"/>
    </source>
</evidence>
<keyword evidence="2" id="KW-1133">Transmembrane helix</keyword>
<keyword evidence="2" id="KW-0812">Transmembrane</keyword>
<dbReference type="SUPFAM" id="SSF57603">
    <property type="entry name" value="FnI-like domain"/>
    <property type="match status" value="1"/>
</dbReference>
<dbReference type="KEGG" id="dpo:4812091"/>
<dbReference type="InterPro" id="IPR001007">
    <property type="entry name" value="VWF_dom"/>
</dbReference>
<accession>A0A6I8VMK4</accession>
<feature type="region of interest" description="Disordered" evidence="1">
    <location>
        <begin position="183"/>
        <end position="405"/>
    </location>
</feature>
<feature type="region of interest" description="Disordered" evidence="1">
    <location>
        <begin position="455"/>
        <end position="495"/>
    </location>
</feature>
<keyword evidence="5" id="KW-1185">Reference proteome</keyword>
<feature type="compositionally biased region" description="Polar residues" evidence="1">
    <location>
        <begin position="391"/>
        <end position="400"/>
    </location>
</feature>
<dbReference type="SMART" id="SM00214">
    <property type="entry name" value="VWC"/>
    <property type="match status" value="1"/>
</dbReference>
<feature type="compositionally biased region" description="Low complexity" evidence="1">
    <location>
        <begin position="197"/>
        <end position="206"/>
    </location>
</feature>
<dbReference type="InterPro" id="IPR052624">
    <property type="entry name" value="CRIM1"/>
</dbReference>
<organism evidence="5 7">
    <name type="scientific">Drosophila pseudoobscura pseudoobscura</name>
    <name type="common">Fruit fly</name>
    <dbReference type="NCBI Taxonomy" id="46245"/>
    <lineage>
        <taxon>Eukaryota</taxon>
        <taxon>Metazoa</taxon>
        <taxon>Ecdysozoa</taxon>
        <taxon>Arthropoda</taxon>
        <taxon>Hexapoda</taxon>
        <taxon>Insecta</taxon>
        <taxon>Pterygota</taxon>
        <taxon>Neoptera</taxon>
        <taxon>Endopterygota</taxon>
        <taxon>Diptera</taxon>
        <taxon>Brachycera</taxon>
        <taxon>Muscomorpha</taxon>
        <taxon>Ephydroidea</taxon>
        <taxon>Drosophilidae</taxon>
        <taxon>Drosophila</taxon>
        <taxon>Sophophora</taxon>
    </lineage>
</organism>
<protein>
    <submittedName>
        <fullName evidence="6 7">Cell wall protein IFF6</fullName>
    </submittedName>
</protein>
<evidence type="ECO:0000259" key="4">
    <source>
        <dbReference type="PROSITE" id="PS50184"/>
    </source>
</evidence>
<dbReference type="PROSITE" id="PS50184">
    <property type="entry name" value="VWFC_2"/>
    <property type="match status" value="1"/>
</dbReference>
<dbReference type="InterPro" id="IPR017900">
    <property type="entry name" value="4Fe4S_Fe_S_CS"/>
</dbReference>
<evidence type="ECO:0000256" key="1">
    <source>
        <dbReference type="SAM" id="MobiDB-lite"/>
    </source>
</evidence>
<keyword evidence="2" id="KW-0472">Membrane</keyword>
<sequence>MAKFSTIFCCLVVFWIGLDGVLAIPILEIDTNKCQSCPEKRPECEPDQVLVEVVRGTGEPGSCCSRYQCVSEMPVCDRSNPIRYYPNACIECKTCSICLSICPSNESEQVLNCLTFNEEPKMKGDIWMENNGCTTCECDQQGERSCKATQCLEPDCENPIQREGDCCPVCPAEHEEELIRPSIAGTTSGPPVAVNHTSSSSSTSTTEKIEDTTAAMVDPSNEYSSTDTTTTGSVSSTENEPSDVPSTSSTTIDSSTESDNATTMESSPASEGPVAPPDFDEYSSLDANSTKPTTDLTASSDTPDEGSSTATSVYETSTDAFSMEKDQITNPHETGSSSIEFNNESTPSQMLDEISTEETVTTSTEDPLPEAASDHPSTSEPPPPPAPLSTRLVSGSNNTDRTTRTVLEDAVPVEKDGVKRWISIPGVVVGFVVFFVCVFAMFYFCFVHKKQTNGKKQNTDYREVSQANPQPLGNTGLSPLLTPIGSEQVKEELQN</sequence>
<dbReference type="Pfam" id="PF23334">
    <property type="entry name" value="VWC2L_2nd"/>
    <property type="match status" value="1"/>
</dbReference>
<feature type="compositionally biased region" description="Polar residues" evidence="1">
    <location>
        <begin position="285"/>
        <end position="320"/>
    </location>
</feature>
<feature type="compositionally biased region" description="Low complexity" evidence="1">
    <location>
        <begin position="220"/>
        <end position="259"/>
    </location>
</feature>
<feature type="compositionally biased region" description="Polar residues" evidence="1">
    <location>
        <begin position="328"/>
        <end position="349"/>
    </location>
</feature>
<evidence type="ECO:0000313" key="7">
    <source>
        <dbReference type="RefSeq" id="XP_015044073.2"/>
    </source>
</evidence>